<accession>A0AA88AH98</accession>
<organism evidence="2 3">
    <name type="scientific">Ficus carica</name>
    <name type="common">Common fig</name>
    <dbReference type="NCBI Taxonomy" id="3494"/>
    <lineage>
        <taxon>Eukaryota</taxon>
        <taxon>Viridiplantae</taxon>
        <taxon>Streptophyta</taxon>
        <taxon>Embryophyta</taxon>
        <taxon>Tracheophyta</taxon>
        <taxon>Spermatophyta</taxon>
        <taxon>Magnoliopsida</taxon>
        <taxon>eudicotyledons</taxon>
        <taxon>Gunneridae</taxon>
        <taxon>Pentapetalae</taxon>
        <taxon>rosids</taxon>
        <taxon>fabids</taxon>
        <taxon>Rosales</taxon>
        <taxon>Moraceae</taxon>
        <taxon>Ficeae</taxon>
        <taxon>Ficus</taxon>
    </lineage>
</organism>
<reference evidence="2" key="1">
    <citation type="submission" date="2023-07" db="EMBL/GenBank/DDBJ databases">
        <title>draft genome sequence of fig (Ficus carica).</title>
        <authorList>
            <person name="Takahashi T."/>
            <person name="Nishimura K."/>
        </authorList>
    </citation>
    <scope>NUCLEOTIDE SEQUENCE</scope>
</reference>
<dbReference type="PANTHER" id="PTHR31865:SF2">
    <property type="entry name" value="OSJNBA0004B13.24 PROTEIN"/>
    <property type="match status" value="1"/>
</dbReference>
<gene>
    <name evidence="2" type="ORF">TIFTF001_021327</name>
</gene>
<feature type="compositionally biased region" description="Polar residues" evidence="1">
    <location>
        <begin position="300"/>
        <end position="309"/>
    </location>
</feature>
<evidence type="ECO:0000256" key="1">
    <source>
        <dbReference type="SAM" id="MobiDB-lite"/>
    </source>
</evidence>
<feature type="region of interest" description="Disordered" evidence="1">
    <location>
        <begin position="300"/>
        <end position="320"/>
    </location>
</feature>
<sequence length="350" mass="38673">MASDESMTVRSCISMQLEPEDEFDHDDDTMEGGDYYQAHHKYFSRLSVCNTSTSPHDDVQPPAATNLNFYDEHRHPTADAAMYHMMSGLSLQSFEADADADADDDSSDAFKPTTKRLHHPHTLGLLVTSDSDQDSGAVCHSLPATPPSLRPRNHRRTADHGKEYNEEAAAAAAAAAAADRSRRRKWRRRSRRMISRDGEFWKKFHEEERVVIGGDDDDDGDVHDNNTNYNKNCTSTGGESQSESSSVTAPAVMITRPKGGKRSLRMDLDEVKACRELGFELETPLPLPLPLHTVSNLSADTTSTTSGGNSPVHWRISSPGDNPRDVKARLKVWAQAVALASTSRHASWTL</sequence>
<dbReference type="Proteomes" id="UP001187192">
    <property type="component" value="Unassembled WGS sequence"/>
</dbReference>
<keyword evidence="3" id="KW-1185">Reference proteome</keyword>
<evidence type="ECO:0000313" key="3">
    <source>
        <dbReference type="Proteomes" id="UP001187192"/>
    </source>
</evidence>
<feature type="region of interest" description="Disordered" evidence="1">
    <location>
        <begin position="166"/>
        <end position="185"/>
    </location>
</feature>
<name>A0AA88AH98_FICCA</name>
<dbReference type="PANTHER" id="PTHR31865">
    <property type="entry name" value="OSJNBA0071G03.3 PROTEIN"/>
    <property type="match status" value="1"/>
</dbReference>
<feature type="compositionally biased region" description="Low complexity" evidence="1">
    <location>
        <begin position="168"/>
        <end position="178"/>
    </location>
</feature>
<evidence type="ECO:0000313" key="2">
    <source>
        <dbReference type="EMBL" id="GMN52175.1"/>
    </source>
</evidence>
<comment type="caution">
    <text evidence="2">The sequence shown here is derived from an EMBL/GenBank/DDBJ whole genome shotgun (WGS) entry which is preliminary data.</text>
</comment>
<protein>
    <submittedName>
        <fullName evidence="2">Uncharacterized protein</fullName>
    </submittedName>
</protein>
<proteinExistence type="predicted"/>
<dbReference type="EMBL" id="BTGU01000041">
    <property type="protein sequence ID" value="GMN52175.1"/>
    <property type="molecule type" value="Genomic_DNA"/>
</dbReference>
<feature type="region of interest" description="Disordered" evidence="1">
    <location>
        <begin position="126"/>
        <end position="156"/>
    </location>
</feature>
<dbReference type="AlphaFoldDB" id="A0AA88AH98"/>